<name>A0ABP6X7X4_9ACTN</name>
<protein>
    <submittedName>
        <fullName evidence="3">GNAT family N-acetyltransferase</fullName>
    </submittedName>
</protein>
<feature type="domain" description="N-acetyltransferase" evidence="2">
    <location>
        <begin position="3"/>
        <end position="168"/>
    </location>
</feature>
<evidence type="ECO:0000313" key="4">
    <source>
        <dbReference type="Proteomes" id="UP001500707"/>
    </source>
</evidence>
<dbReference type="PROSITE" id="PS51186">
    <property type="entry name" value="GNAT"/>
    <property type="match status" value="1"/>
</dbReference>
<gene>
    <name evidence="3" type="ORF">GCM10022295_51510</name>
</gene>
<dbReference type="InterPro" id="IPR050769">
    <property type="entry name" value="NAT_camello-type"/>
</dbReference>
<accession>A0ABP6X7X4</accession>
<evidence type="ECO:0000313" key="3">
    <source>
        <dbReference type="EMBL" id="GAA3562925.1"/>
    </source>
</evidence>
<dbReference type="PANTHER" id="PTHR13947:SF37">
    <property type="entry name" value="LD18367P"/>
    <property type="match status" value="1"/>
</dbReference>
<sequence>MDITIRDAEPGEFDALGEITADAYLHDGLLDFGEGDEYRGELRDVAKRAAAAEVLVAVADGRLLGGVTFVPSGGPMADIARSGEAEIRMLAVDRAGRGRGAGEALVRACVDRARATEGCVRIVLSTQRTMHAAHRIYERLGFVRTPERDWNPIPQLVDITLLTYELTL</sequence>
<dbReference type="Pfam" id="PF00583">
    <property type="entry name" value="Acetyltransf_1"/>
    <property type="match status" value="1"/>
</dbReference>
<dbReference type="Proteomes" id="UP001500707">
    <property type="component" value="Unassembled WGS sequence"/>
</dbReference>
<keyword evidence="1" id="KW-0808">Transferase</keyword>
<evidence type="ECO:0000256" key="1">
    <source>
        <dbReference type="ARBA" id="ARBA00022679"/>
    </source>
</evidence>
<dbReference type="RefSeq" id="WP_346183724.1">
    <property type="nucleotide sequence ID" value="NZ_BAABCE010000010.1"/>
</dbReference>
<dbReference type="EMBL" id="BAABCE010000010">
    <property type="protein sequence ID" value="GAA3562925.1"/>
    <property type="molecule type" value="Genomic_DNA"/>
</dbReference>
<dbReference type="Gene3D" id="3.40.630.30">
    <property type="match status" value="1"/>
</dbReference>
<dbReference type="PANTHER" id="PTHR13947">
    <property type="entry name" value="GNAT FAMILY N-ACETYLTRANSFERASE"/>
    <property type="match status" value="1"/>
</dbReference>
<proteinExistence type="predicted"/>
<organism evidence="3 4">
    <name type="scientific">Streptomyces osmaniensis</name>
    <dbReference type="NCBI Taxonomy" id="593134"/>
    <lineage>
        <taxon>Bacteria</taxon>
        <taxon>Bacillati</taxon>
        <taxon>Actinomycetota</taxon>
        <taxon>Actinomycetes</taxon>
        <taxon>Kitasatosporales</taxon>
        <taxon>Streptomycetaceae</taxon>
        <taxon>Streptomyces</taxon>
    </lineage>
</organism>
<dbReference type="SUPFAM" id="SSF55729">
    <property type="entry name" value="Acyl-CoA N-acyltransferases (Nat)"/>
    <property type="match status" value="1"/>
</dbReference>
<dbReference type="CDD" id="cd04301">
    <property type="entry name" value="NAT_SF"/>
    <property type="match status" value="1"/>
</dbReference>
<comment type="caution">
    <text evidence="3">The sequence shown here is derived from an EMBL/GenBank/DDBJ whole genome shotgun (WGS) entry which is preliminary data.</text>
</comment>
<dbReference type="InterPro" id="IPR000182">
    <property type="entry name" value="GNAT_dom"/>
</dbReference>
<keyword evidence="4" id="KW-1185">Reference proteome</keyword>
<evidence type="ECO:0000259" key="2">
    <source>
        <dbReference type="PROSITE" id="PS51186"/>
    </source>
</evidence>
<dbReference type="InterPro" id="IPR016181">
    <property type="entry name" value="Acyl_CoA_acyltransferase"/>
</dbReference>
<reference evidence="4" key="1">
    <citation type="journal article" date="2019" name="Int. J. Syst. Evol. Microbiol.">
        <title>The Global Catalogue of Microorganisms (GCM) 10K type strain sequencing project: providing services to taxonomists for standard genome sequencing and annotation.</title>
        <authorList>
            <consortium name="The Broad Institute Genomics Platform"/>
            <consortium name="The Broad Institute Genome Sequencing Center for Infectious Disease"/>
            <person name="Wu L."/>
            <person name="Ma J."/>
        </authorList>
    </citation>
    <scope>NUCLEOTIDE SEQUENCE [LARGE SCALE GENOMIC DNA]</scope>
    <source>
        <strain evidence="4">JCM 17656</strain>
    </source>
</reference>